<dbReference type="SUPFAM" id="SSF55486">
    <property type="entry name" value="Metalloproteases ('zincins'), catalytic domain"/>
    <property type="match status" value="1"/>
</dbReference>
<protein>
    <submittedName>
        <fullName evidence="1">Reprolysin-like metallopeptidase</fullName>
    </submittedName>
</protein>
<reference evidence="2" key="1">
    <citation type="journal article" date="2019" name="Int. J. Syst. Evol. Microbiol.">
        <title>The Global Catalogue of Microorganisms (GCM) 10K type strain sequencing project: providing services to taxonomists for standard genome sequencing and annotation.</title>
        <authorList>
            <consortium name="The Broad Institute Genomics Platform"/>
            <consortium name="The Broad Institute Genome Sequencing Center for Infectious Disease"/>
            <person name="Wu L."/>
            <person name="Ma J."/>
        </authorList>
    </citation>
    <scope>NUCLEOTIDE SEQUENCE [LARGE SCALE GENOMIC DNA]</scope>
    <source>
        <strain evidence="2">CCUG 62763</strain>
    </source>
</reference>
<sequence length="886" mass="91824">MHVDRRPRLAAAAVAVAAVLSLVGGVPAARAEEGAPAAGHTVVGRLVQAYADPETPGRHHGAAEDPGLLSWIRTAPGETVRVPTEDLGGAEAGATVEVTLGGPVEDAASEDGLEPAHEVLSAEVVAAADRPPTAPATEPVNHPVRVVMVQPADAAAQRSADPTTLADVVAAVDGPVADYWSQQTGGSIRFGVVSRTDWIPSTATCEDPFALWDAAARAAGWTPYRGEHLLVYVPRDAPGCAYGLGTVSGSMGEGGVAYVQDTGTSVIAHELGHNLGLGHASALQCDRSVETGTCRTSSYADYYDVMGFSWERLGSLSAPHVAQVVSYLPAMDVGPDGGTYVLPRWDARTADRAHALRFTDADGAVYWLEYRPAGGTGRDSWLGQLGPAAPQPGVLLRRTAPGQDDDTLLLDGTPSASSGWSADVQVVLPADGRAVPVSGGDVTVAVRAVTPEQATVEVVPAGPAAIAAAAAADGGLGTPGWPATCGLPWGGCVQHFPGGSVYHSPATGAHVVRGVLLEEYRRRGDSSGSGIGYPTGEQYATRDGGWTQAFRWGRIHWSPATGAHLVGAVIGAAYDPLWGESGPLGYPVGDQYATANGGATQAFQHGRIHWSAATGAHAVYGDVSRAYDPLWGESGVLGYPVGERYATANGGVTQAFQNGRIHWSPATGGHAVHGEVSRAYDPLWGESGVLGYPVTDRYPTANGGVTQAFQNGRIHWSPATGGHAVLSVIGRAYDPLWGESGVLGYPVAARYPTAQGGWTQAFQNGRIHWSPGTGAHAVHGPGRFEYDRLWGESGVLGYPVTEPYPTVGGGVTQAFQNGRIHWSPATGAIPVTGAVSRAYDAVGGEAGRLGYPVRHGAWIRPDVYRQDFQGGSVTSSSLGTRVTYAS</sequence>
<evidence type="ECO:0000313" key="1">
    <source>
        <dbReference type="EMBL" id="MFC4696158.1"/>
    </source>
</evidence>
<evidence type="ECO:0000313" key="2">
    <source>
        <dbReference type="Proteomes" id="UP001596025"/>
    </source>
</evidence>
<comment type="caution">
    <text evidence="1">The sequence shown here is derived from an EMBL/GenBank/DDBJ whole genome shotgun (WGS) entry which is preliminary data.</text>
</comment>
<proteinExistence type="predicted"/>
<dbReference type="InterPro" id="IPR013207">
    <property type="entry name" value="LGFP"/>
</dbReference>
<dbReference type="EMBL" id="JBHSGR010000040">
    <property type="protein sequence ID" value="MFC4696158.1"/>
    <property type="molecule type" value="Genomic_DNA"/>
</dbReference>
<dbReference type="RefSeq" id="WP_387994327.1">
    <property type="nucleotide sequence ID" value="NZ_JBHSGR010000040.1"/>
</dbReference>
<name>A0ABV9LPR0_9ACTN</name>
<dbReference type="Pfam" id="PF13582">
    <property type="entry name" value="Reprolysin_3"/>
    <property type="match status" value="1"/>
</dbReference>
<accession>A0ABV9LPR0</accession>
<organism evidence="1 2">
    <name type="scientific">Geodermatophilus arenarius</name>
    <dbReference type="NCBI Taxonomy" id="1137990"/>
    <lineage>
        <taxon>Bacteria</taxon>
        <taxon>Bacillati</taxon>
        <taxon>Actinomycetota</taxon>
        <taxon>Actinomycetes</taxon>
        <taxon>Geodermatophilales</taxon>
        <taxon>Geodermatophilaceae</taxon>
        <taxon>Geodermatophilus</taxon>
    </lineage>
</organism>
<keyword evidence="2" id="KW-1185">Reference proteome</keyword>
<dbReference type="InterPro" id="IPR006311">
    <property type="entry name" value="TAT_signal"/>
</dbReference>
<dbReference type="Proteomes" id="UP001596025">
    <property type="component" value="Unassembled WGS sequence"/>
</dbReference>
<dbReference type="Pfam" id="PF08310">
    <property type="entry name" value="LGFP"/>
    <property type="match status" value="7"/>
</dbReference>
<dbReference type="PROSITE" id="PS51318">
    <property type="entry name" value="TAT"/>
    <property type="match status" value="1"/>
</dbReference>
<gene>
    <name evidence="1" type="ORF">ACFO3M_22345</name>
</gene>